<evidence type="ECO:0000256" key="2">
    <source>
        <dbReference type="ARBA" id="ARBA00008488"/>
    </source>
</evidence>
<dbReference type="InterPro" id="IPR004254">
    <property type="entry name" value="AdipoR/HlyIII-related"/>
</dbReference>
<evidence type="ECO:0000256" key="7">
    <source>
        <dbReference type="SAM" id="Phobius"/>
    </source>
</evidence>
<gene>
    <name evidence="8" type="ORF">GCM10022291_23660</name>
</gene>
<evidence type="ECO:0000313" key="8">
    <source>
        <dbReference type="EMBL" id="GAA4237277.1"/>
    </source>
</evidence>
<keyword evidence="5 7" id="KW-1133">Transmembrane helix</keyword>
<feature type="transmembrane region" description="Helical" evidence="7">
    <location>
        <begin position="82"/>
        <end position="100"/>
    </location>
</feature>
<feature type="transmembrane region" description="Helical" evidence="7">
    <location>
        <begin position="132"/>
        <end position="149"/>
    </location>
</feature>
<dbReference type="Proteomes" id="UP001501496">
    <property type="component" value="Unassembled WGS sequence"/>
</dbReference>
<dbReference type="Pfam" id="PF03006">
    <property type="entry name" value="HlyIII"/>
    <property type="match status" value="1"/>
</dbReference>
<evidence type="ECO:0000256" key="1">
    <source>
        <dbReference type="ARBA" id="ARBA00004651"/>
    </source>
</evidence>
<dbReference type="PANTHER" id="PTHR20855">
    <property type="entry name" value="ADIPOR/PROGESTIN RECEPTOR-RELATED"/>
    <property type="match status" value="1"/>
</dbReference>
<sequence length="210" mass="23529">MSDKIQSPFEEKLNAISHGVGAILGIIALVLLVIFNTDKTHWSLFSVIVYGASIILLFAVSTVYHTVKDVVKKHSFRILDHISIYVLIAGTYTPVCLITLSDSSGWTIFWVVWGIAAFGVVLKLFFTGRFELFSTLLYLVMGWLIVFDFTTLSNGIGSDGVFMLFAGGLAYTVGIIFYAIHKIPYNHVIWHLFVLAGAIFHFFMIFLYVI</sequence>
<keyword evidence="3" id="KW-1003">Cell membrane</keyword>
<comment type="caution">
    <text evidence="8">The sequence shown here is derived from an EMBL/GenBank/DDBJ whole genome shotgun (WGS) entry which is preliminary data.</text>
</comment>
<keyword evidence="6 7" id="KW-0472">Membrane</keyword>
<comment type="similarity">
    <text evidence="2">Belongs to the UPF0073 (Hly-III) family.</text>
</comment>
<dbReference type="InterPro" id="IPR005744">
    <property type="entry name" value="Hy-lIII"/>
</dbReference>
<evidence type="ECO:0000256" key="6">
    <source>
        <dbReference type="ARBA" id="ARBA00023136"/>
    </source>
</evidence>
<dbReference type="PANTHER" id="PTHR20855:SF3">
    <property type="entry name" value="LD03007P"/>
    <property type="match status" value="1"/>
</dbReference>
<keyword evidence="9" id="KW-1185">Reference proteome</keyword>
<feature type="transmembrane region" description="Helical" evidence="7">
    <location>
        <begin position="107"/>
        <end position="126"/>
    </location>
</feature>
<protein>
    <submittedName>
        <fullName evidence="8">Hemolysin III family protein</fullName>
    </submittedName>
</protein>
<comment type="subcellular location">
    <subcellularLocation>
        <location evidence="1">Cell membrane</location>
        <topology evidence="1">Multi-pass membrane protein</topology>
    </subcellularLocation>
</comment>
<feature type="transmembrane region" description="Helical" evidence="7">
    <location>
        <begin position="187"/>
        <end position="209"/>
    </location>
</feature>
<feature type="transmembrane region" description="Helical" evidence="7">
    <location>
        <begin position="161"/>
        <end position="181"/>
    </location>
</feature>
<proteinExistence type="inferred from homology"/>
<feature type="transmembrane region" description="Helical" evidence="7">
    <location>
        <begin position="15"/>
        <end position="35"/>
    </location>
</feature>
<dbReference type="RefSeq" id="WP_344788466.1">
    <property type="nucleotide sequence ID" value="NZ_BAABCA010000005.1"/>
</dbReference>
<keyword evidence="4 7" id="KW-0812">Transmembrane</keyword>
<name>A0ABP8CBU4_9FLAO</name>
<dbReference type="NCBIfam" id="TIGR01065">
    <property type="entry name" value="hlyIII"/>
    <property type="match status" value="1"/>
</dbReference>
<evidence type="ECO:0000256" key="4">
    <source>
        <dbReference type="ARBA" id="ARBA00022692"/>
    </source>
</evidence>
<evidence type="ECO:0000256" key="5">
    <source>
        <dbReference type="ARBA" id="ARBA00022989"/>
    </source>
</evidence>
<dbReference type="EMBL" id="BAABCA010000005">
    <property type="protein sequence ID" value="GAA4237277.1"/>
    <property type="molecule type" value="Genomic_DNA"/>
</dbReference>
<accession>A0ABP8CBU4</accession>
<feature type="transmembrane region" description="Helical" evidence="7">
    <location>
        <begin position="42"/>
        <end position="62"/>
    </location>
</feature>
<organism evidence="8 9">
    <name type="scientific">Postechiella marina</name>
    <dbReference type="NCBI Taxonomy" id="943941"/>
    <lineage>
        <taxon>Bacteria</taxon>
        <taxon>Pseudomonadati</taxon>
        <taxon>Bacteroidota</taxon>
        <taxon>Flavobacteriia</taxon>
        <taxon>Flavobacteriales</taxon>
        <taxon>Flavobacteriaceae</taxon>
        <taxon>Postechiella</taxon>
    </lineage>
</organism>
<reference evidence="9" key="1">
    <citation type="journal article" date="2019" name="Int. J. Syst. Evol. Microbiol.">
        <title>The Global Catalogue of Microorganisms (GCM) 10K type strain sequencing project: providing services to taxonomists for standard genome sequencing and annotation.</title>
        <authorList>
            <consortium name="The Broad Institute Genomics Platform"/>
            <consortium name="The Broad Institute Genome Sequencing Center for Infectious Disease"/>
            <person name="Wu L."/>
            <person name="Ma J."/>
        </authorList>
    </citation>
    <scope>NUCLEOTIDE SEQUENCE [LARGE SCALE GENOMIC DNA]</scope>
    <source>
        <strain evidence="9">JCM 17630</strain>
    </source>
</reference>
<evidence type="ECO:0000313" key="9">
    <source>
        <dbReference type="Proteomes" id="UP001501496"/>
    </source>
</evidence>
<evidence type="ECO:0000256" key="3">
    <source>
        <dbReference type="ARBA" id="ARBA00022475"/>
    </source>
</evidence>